<dbReference type="InterPro" id="IPR036237">
    <property type="entry name" value="Xyl_isomerase-like_sf"/>
</dbReference>
<dbReference type="Gene3D" id="3.20.20.150">
    <property type="entry name" value="Divalent-metal-dependent TIM barrel enzymes"/>
    <property type="match status" value="1"/>
</dbReference>
<keyword evidence="4" id="KW-1185">Reference proteome</keyword>
<name>A0ABU0P671_9MICO</name>
<dbReference type="InterPro" id="IPR013022">
    <property type="entry name" value="Xyl_isomerase-like_TIM-brl"/>
</dbReference>
<accession>A0ABU0P671</accession>
<dbReference type="Proteomes" id="UP001239085">
    <property type="component" value="Unassembled WGS sequence"/>
</dbReference>
<dbReference type="PANTHER" id="PTHR12110:SF41">
    <property type="entry name" value="INOSOSE DEHYDRATASE"/>
    <property type="match status" value="1"/>
</dbReference>
<evidence type="ECO:0000313" key="4">
    <source>
        <dbReference type="Proteomes" id="UP001239085"/>
    </source>
</evidence>
<sequence length="256" mass="27113">MTAIRPGLCSVTFRALAPERIVDLAADAGLAAIEWGGDGHVPPGDLVRAEQMARATADAGLVVASYGSYFRAEADEDLTPILDSAEALGADRVRIWAGRLGSVEATADERASTIARLQSAASEAQRRGIGLALEFHAGTLADSAPATLSVLSEVDSTALSTYWQPTVAASDDIALAEYEAVAMHTSAVHVFSWWPQTQRLRLHERGELWRRIFAAAAAQSAPPRDALLEFVPDDDPALLAAEAATLRGSIRSASPR</sequence>
<evidence type="ECO:0000256" key="1">
    <source>
        <dbReference type="ARBA" id="ARBA00023277"/>
    </source>
</evidence>
<dbReference type="PANTHER" id="PTHR12110">
    <property type="entry name" value="HYDROXYPYRUVATE ISOMERASE"/>
    <property type="match status" value="1"/>
</dbReference>
<dbReference type="EMBL" id="JAUSXK010000001">
    <property type="protein sequence ID" value="MDQ0642829.1"/>
    <property type="molecule type" value="Genomic_DNA"/>
</dbReference>
<dbReference type="Pfam" id="PF01261">
    <property type="entry name" value="AP_endonuc_2"/>
    <property type="match status" value="1"/>
</dbReference>
<protein>
    <submittedName>
        <fullName evidence="3">3-dehydroshikimate dehydratase</fullName>
        <ecNumber evidence="3">4.2.1.118</ecNumber>
    </submittedName>
</protein>
<dbReference type="InterPro" id="IPR050312">
    <property type="entry name" value="IolE/XylAMocC-like"/>
</dbReference>
<dbReference type="GO" id="GO:0046565">
    <property type="term" value="F:3-dehydroshikimate dehydratase activity"/>
    <property type="evidence" value="ECO:0007669"/>
    <property type="project" value="UniProtKB-EC"/>
</dbReference>
<feature type="domain" description="Xylose isomerase-like TIM barrel" evidence="2">
    <location>
        <begin position="22"/>
        <end position="194"/>
    </location>
</feature>
<proteinExistence type="predicted"/>
<gene>
    <name evidence="3" type="ORF">QFZ46_000989</name>
</gene>
<keyword evidence="3" id="KW-0456">Lyase</keyword>
<dbReference type="RefSeq" id="WP_307358961.1">
    <property type="nucleotide sequence ID" value="NZ_JAUSXK010000001.1"/>
</dbReference>
<dbReference type="SUPFAM" id="SSF51658">
    <property type="entry name" value="Xylose isomerase-like"/>
    <property type="match status" value="1"/>
</dbReference>
<keyword evidence="1" id="KW-0119">Carbohydrate metabolism</keyword>
<organism evidence="3 4">
    <name type="scientific">Microbacterium murale</name>
    <dbReference type="NCBI Taxonomy" id="1081040"/>
    <lineage>
        <taxon>Bacteria</taxon>
        <taxon>Bacillati</taxon>
        <taxon>Actinomycetota</taxon>
        <taxon>Actinomycetes</taxon>
        <taxon>Micrococcales</taxon>
        <taxon>Microbacteriaceae</taxon>
        <taxon>Microbacterium</taxon>
    </lineage>
</organism>
<reference evidence="3 4" key="1">
    <citation type="submission" date="2023-07" db="EMBL/GenBank/DDBJ databases">
        <title>Comparative genomics of wheat-associated soil bacteria to identify genetic determinants of phenazine resistance.</title>
        <authorList>
            <person name="Mouncey N."/>
        </authorList>
    </citation>
    <scope>NUCLEOTIDE SEQUENCE [LARGE SCALE GENOMIC DNA]</scope>
    <source>
        <strain evidence="3 4">W2I7</strain>
    </source>
</reference>
<dbReference type="EC" id="4.2.1.118" evidence="3"/>
<comment type="caution">
    <text evidence="3">The sequence shown here is derived from an EMBL/GenBank/DDBJ whole genome shotgun (WGS) entry which is preliminary data.</text>
</comment>
<evidence type="ECO:0000259" key="2">
    <source>
        <dbReference type="Pfam" id="PF01261"/>
    </source>
</evidence>
<evidence type="ECO:0000313" key="3">
    <source>
        <dbReference type="EMBL" id="MDQ0642829.1"/>
    </source>
</evidence>